<comment type="caution">
    <text evidence="3">The sequence shown here is derived from an EMBL/GenBank/DDBJ whole genome shotgun (WGS) entry which is preliminary data.</text>
</comment>
<protein>
    <submittedName>
        <fullName evidence="3">Uncharacterized protein</fullName>
    </submittedName>
</protein>
<evidence type="ECO:0000313" key="4">
    <source>
        <dbReference type="Proteomes" id="UP001172102"/>
    </source>
</evidence>
<gene>
    <name evidence="3" type="ORF">B0H67DRAFT_610866</name>
</gene>
<keyword evidence="2" id="KW-1133">Transmembrane helix</keyword>
<dbReference type="AlphaFoldDB" id="A0AA40DYK6"/>
<dbReference type="Proteomes" id="UP001172102">
    <property type="component" value="Unassembled WGS sequence"/>
</dbReference>
<evidence type="ECO:0000256" key="2">
    <source>
        <dbReference type="SAM" id="Phobius"/>
    </source>
</evidence>
<feature type="region of interest" description="Disordered" evidence="1">
    <location>
        <begin position="1"/>
        <end position="23"/>
    </location>
</feature>
<organism evidence="3 4">
    <name type="scientific">Lasiosphaeris hirsuta</name>
    <dbReference type="NCBI Taxonomy" id="260670"/>
    <lineage>
        <taxon>Eukaryota</taxon>
        <taxon>Fungi</taxon>
        <taxon>Dikarya</taxon>
        <taxon>Ascomycota</taxon>
        <taxon>Pezizomycotina</taxon>
        <taxon>Sordariomycetes</taxon>
        <taxon>Sordariomycetidae</taxon>
        <taxon>Sordariales</taxon>
        <taxon>Lasiosphaeriaceae</taxon>
        <taxon>Lasiosphaeris</taxon>
    </lineage>
</organism>
<evidence type="ECO:0000256" key="1">
    <source>
        <dbReference type="SAM" id="MobiDB-lite"/>
    </source>
</evidence>
<keyword evidence="2" id="KW-0812">Transmembrane</keyword>
<reference evidence="3" key="1">
    <citation type="submission" date="2023-06" db="EMBL/GenBank/DDBJ databases">
        <title>Genome-scale phylogeny and comparative genomics of the fungal order Sordariales.</title>
        <authorList>
            <consortium name="Lawrence Berkeley National Laboratory"/>
            <person name="Hensen N."/>
            <person name="Bonometti L."/>
            <person name="Westerberg I."/>
            <person name="Brannstrom I.O."/>
            <person name="Guillou S."/>
            <person name="Cros-Aarteil S."/>
            <person name="Calhoun S."/>
            <person name="Haridas S."/>
            <person name="Kuo A."/>
            <person name="Mondo S."/>
            <person name="Pangilinan J."/>
            <person name="Riley R."/>
            <person name="Labutti K."/>
            <person name="Andreopoulos B."/>
            <person name="Lipzen A."/>
            <person name="Chen C."/>
            <person name="Yanf M."/>
            <person name="Daum C."/>
            <person name="Ng V."/>
            <person name="Clum A."/>
            <person name="Steindorff A."/>
            <person name="Ohm R."/>
            <person name="Martin F."/>
            <person name="Silar P."/>
            <person name="Natvig D."/>
            <person name="Lalanne C."/>
            <person name="Gautier V."/>
            <person name="Ament-Velasquez S.L."/>
            <person name="Kruys A."/>
            <person name="Hutchinson M.I."/>
            <person name="Powell A.J."/>
            <person name="Barry K."/>
            <person name="Miller A.N."/>
            <person name="Grigoriev I.V."/>
            <person name="Debuchy R."/>
            <person name="Gladieux P."/>
            <person name="Thoren M.H."/>
            <person name="Johannesson H."/>
        </authorList>
    </citation>
    <scope>NUCLEOTIDE SEQUENCE</scope>
    <source>
        <strain evidence="3">SMH4607-1</strain>
    </source>
</reference>
<keyword evidence="2" id="KW-0472">Membrane</keyword>
<feature type="transmembrane region" description="Helical" evidence="2">
    <location>
        <begin position="93"/>
        <end position="111"/>
    </location>
</feature>
<proteinExistence type="predicted"/>
<evidence type="ECO:0000313" key="3">
    <source>
        <dbReference type="EMBL" id="KAK0716343.1"/>
    </source>
</evidence>
<accession>A0AA40DYK6</accession>
<sequence>MAPSLYNLFSPPNTEKPPSSLSQEEFETMVKKIRNQLQYMPASPDEGFNIVLRPGEVKAKSPLDKTDTESLVKGVMELQQSSTAAMKVMIECAAPYALGLGVFGLAGLAIWRNPRALMRQIPSKTGAASVRTPPGYALRRYRAQQNN</sequence>
<name>A0AA40DYK6_9PEZI</name>
<dbReference type="EMBL" id="JAUKUA010000004">
    <property type="protein sequence ID" value="KAK0716343.1"/>
    <property type="molecule type" value="Genomic_DNA"/>
</dbReference>
<feature type="compositionally biased region" description="Polar residues" evidence="1">
    <location>
        <begin position="10"/>
        <end position="23"/>
    </location>
</feature>
<keyword evidence="4" id="KW-1185">Reference proteome</keyword>